<sequence length="29" mass="3402">MTSELQYTYLEFTYEKLNALAIKVARAFS</sequence>
<protein>
    <submittedName>
        <fullName evidence="1">Uncharacterized protein</fullName>
    </submittedName>
</protein>
<dbReference type="AlphaFoldDB" id="A0A1C3JIL3"/>
<dbReference type="EMBL" id="FLQZ01000096">
    <property type="protein sequence ID" value="SBT14924.1"/>
    <property type="molecule type" value="Genomic_DNA"/>
</dbReference>
<evidence type="ECO:0000313" key="2">
    <source>
        <dbReference type="Proteomes" id="UP000092819"/>
    </source>
</evidence>
<accession>A0A1C3JIL3</accession>
<gene>
    <name evidence="1" type="ORF">VCE7224_03701</name>
</gene>
<reference evidence="2" key="1">
    <citation type="submission" date="2016-06" db="EMBL/GenBank/DDBJ databases">
        <authorList>
            <person name="Rodrigo-Torres L."/>
            <person name="Arahal D.R."/>
        </authorList>
    </citation>
    <scope>NUCLEOTIDE SEQUENCE [LARGE SCALE GENOMIC DNA]</scope>
    <source>
        <strain evidence="2">CECT 7224</strain>
    </source>
</reference>
<keyword evidence="2" id="KW-1185">Reference proteome</keyword>
<dbReference type="Proteomes" id="UP000092819">
    <property type="component" value="Unassembled WGS sequence"/>
</dbReference>
<organism evidence="1 2">
    <name type="scientific">Vibrio celticus</name>
    <dbReference type="NCBI Taxonomy" id="446372"/>
    <lineage>
        <taxon>Bacteria</taxon>
        <taxon>Pseudomonadati</taxon>
        <taxon>Pseudomonadota</taxon>
        <taxon>Gammaproteobacteria</taxon>
        <taxon>Vibrionales</taxon>
        <taxon>Vibrionaceae</taxon>
        <taxon>Vibrio</taxon>
    </lineage>
</organism>
<proteinExistence type="predicted"/>
<evidence type="ECO:0000313" key="1">
    <source>
        <dbReference type="EMBL" id="SBT14924.1"/>
    </source>
</evidence>
<name>A0A1C3JIL3_9VIBR</name>